<dbReference type="PANTHER" id="PTHR45458">
    <property type="entry name" value="SHORT-CHAIN DEHYDROGENASE/REDUCTASE SDR"/>
    <property type="match status" value="1"/>
</dbReference>
<dbReference type="InterPro" id="IPR002347">
    <property type="entry name" value="SDR_fam"/>
</dbReference>
<evidence type="ECO:0000313" key="1">
    <source>
        <dbReference type="EMBL" id="KGO63054.1"/>
    </source>
</evidence>
<name>A0A0A2KTU0_PENEN</name>
<dbReference type="AlphaFoldDB" id="A0A0A2KTU0"/>
<dbReference type="Proteomes" id="UP000030143">
    <property type="component" value="Unassembled WGS sequence"/>
</dbReference>
<dbReference type="InterPro" id="IPR052184">
    <property type="entry name" value="SDR_enzymes"/>
</dbReference>
<dbReference type="SUPFAM" id="SSF51735">
    <property type="entry name" value="NAD(P)-binding Rossmann-fold domains"/>
    <property type="match status" value="1"/>
</dbReference>
<evidence type="ECO:0000313" key="2">
    <source>
        <dbReference type="Proteomes" id="UP000030143"/>
    </source>
</evidence>
<accession>A0A0A2KTU0</accession>
<dbReference type="OrthoDB" id="7289984at2759"/>
<proteinExistence type="predicted"/>
<dbReference type="Gene3D" id="3.40.50.720">
    <property type="entry name" value="NAD(P)-binding Rossmann-like Domain"/>
    <property type="match status" value="1"/>
</dbReference>
<dbReference type="EMBL" id="JQFZ01000016">
    <property type="protein sequence ID" value="KGO63054.1"/>
    <property type="molecule type" value="Genomic_DNA"/>
</dbReference>
<gene>
    <name evidence="1" type="ORF">PEX2_042540</name>
</gene>
<dbReference type="GO" id="GO:0016616">
    <property type="term" value="F:oxidoreductase activity, acting on the CH-OH group of donors, NAD or NADP as acceptor"/>
    <property type="evidence" value="ECO:0007669"/>
    <property type="project" value="TreeGrafter"/>
</dbReference>
<keyword evidence="2" id="KW-1185">Reference proteome</keyword>
<organism evidence="1 2">
    <name type="scientific">Penicillium expansum</name>
    <name type="common">Blue mold rot fungus</name>
    <dbReference type="NCBI Taxonomy" id="27334"/>
    <lineage>
        <taxon>Eukaryota</taxon>
        <taxon>Fungi</taxon>
        <taxon>Dikarya</taxon>
        <taxon>Ascomycota</taxon>
        <taxon>Pezizomycotina</taxon>
        <taxon>Eurotiomycetes</taxon>
        <taxon>Eurotiomycetidae</taxon>
        <taxon>Eurotiales</taxon>
        <taxon>Aspergillaceae</taxon>
        <taxon>Penicillium</taxon>
    </lineage>
</organism>
<dbReference type="PANTHER" id="PTHR45458:SF3">
    <property type="entry name" value="CHAIN DEHYDROGENASE (ATSC), PUTATIVE-RELATED"/>
    <property type="match status" value="1"/>
</dbReference>
<protein>
    <submittedName>
        <fullName evidence="1">Short-chain dehydrogenase/reductase SDR</fullName>
    </submittedName>
</protein>
<dbReference type="HOGENOM" id="CLU_010194_9_2_1"/>
<reference evidence="1 2" key="1">
    <citation type="journal article" date="2015" name="Mol. Plant Microbe Interact.">
        <title>Genome, transcriptome, and functional analyses of Penicillium expansum provide new insights into secondary metabolism and pathogenicity.</title>
        <authorList>
            <person name="Ballester A.R."/>
            <person name="Marcet-Houben M."/>
            <person name="Levin E."/>
            <person name="Sela N."/>
            <person name="Selma-Lazaro C."/>
            <person name="Carmona L."/>
            <person name="Wisniewski M."/>
            <person name="Droby S."/>
            <person name="Gonzalez-Candelas L."/>
            <person name="Gabaldon T."/>
        </authorList>
    </citation>
    <scope>NUCLEOTIDE SEQUENCE [LARGE SCALE GENOMIC DNA]</scope>
    <source>
        <strain evidence="1 2">MD-8</strain>
    </source>
</reference>
<sequence length="246" mass="26638">MGVHVVTGVSRGIGFEFFKQISEDQENLVVGLVRDKAATEKKIATELGNRPNVHILHGDITKYTTLKQAADDTTEIIGERGIDYLVANGALLSQTNVVGNIHLFHLFLPLLLKGKIKKVIKISTGLADLDLTNDGEVEIGTLCAASKAAMNVIVAKFNAQYKKDGVLLVSISLGVLEVGRYVDWTPEELQALAGFVGKIVTYAPHFKGPVTPEESVRQVRSTWEKASIEGGFGGAFVSHLGNKQWV</sequence>
<dbReference type="PhylomeDB" id="A0A0A2KTU0"/>
<dbReference type="RefSeq" id="XP_016603539.1">
    <property type="nucleotide sequence ID" value="XM_016741529.1"/>
</dbReference>
<comment type="caution">
    <text evidence="1">The sequence shown here is derived from an EMBL/GenBank/DDBJ whole genome shotgun (WGS) entry which is preliminary data.</text>
</comment>
<dbReference type="VEuPathDB" id="FungiDB:PEXP_070850"/>
<dbReference type="GeneID" id="27676948"/>
<dbReference type="InterPro" id="IPR036291">
    <property type="entry name" value="NAD(P)-bd_dom_sf"/>
</dbReference>
<dbReference type="Pfam" id="PF00106">
    <property type="entry name" value="adh_short"/>
    <property type="match status" value="1"/>
</dbReference>